<comment type="subcellular location">
    <subcellularLocation>
        <location evidence="9">Cell inner membrane</location>
        <topology evidence="9">Multi-pass membrane protein</topology>
    </subcellularLocation>
    <subcellularLocation>
        <location evidence="1">Cell membrane</location>
        <topology evidence="1">Multi-pass membrane protein</topology>
    </subcellularLocation>
</comment>
<name>B8KQL6_9GAMM</name>
<evidence type="ECO:0000256" key="4">
    <source>
        <dbReference type="ARBA" id="ARBA00022475"/>
    </source>
</evidence>
<keyword evidence="3 9" id="KW-0813">Transport</keyword>
<dbReference type="Proteomes" id="UP000004699">
    <property type="component" value="Unassembled WGS sequence"/>
</dbReference>
<evidence type="ECO:0000256" key="5">
    <source>
        <dbReference type="ARBA" id="ARBA00022692"/>
    </source>
</evidence>
<dbReference type="PANTHER" id="PTHR30330:SF1">
    <property type="entry name" value="AMINO-ACID CARRIER PROTEIN ALST"/>
    <property type="match status" value="1"/>
</dbReference>
<keyword evidence="4" id="KW-1003">Cell membrane</keyword>
<accession>B8KQL6</accession>
<sequence length="471" mass="50281">MLVTITDWLWSYVLIVVLIGVGLRFSVGSRFAQLRLFGAMFSGLLHSHLGGTDRGISGFQALVVSIAGRVGGGNIAGVAVAIALGGPGALFWMWLIALIGMATSLFECAIAQLFKHRHTGEDFRGGPAYYMRYGLGWKVLPVVYSVLLLLTIGVGFNAVQSYALTQSVESAFGIPAWQAGLVLTAFMGVILFGGIRRIALFAEIVVPLMVAGYFIAAVVVVVLNISEVPAALGLIIKSAFGFDQVMGGGLAAAVMQGARRGLFSNEAGLGTAPNVAAVADVPHPISQGLVQALSVFIDTMILCTSTALIILLSSVYQPEAANMPGVTMTQLALAEHLGYWGEPLVSIALVMFAVTSIAYNCYLGENAIAFFDDLPRGTLTVFRIFILVIIAWASMQDLGTIFSFSDLTMALLALTNLYALWKLYPVGIRILRNFEDQRRAGQAPVFDLSKEPTLDLDPESWGTTADPERTG</sequence>
<dbReference type="FunFam" id="1.20.1740.10:FF:000004">
    <property type="entry name" value="Sodium:alanine symporter family protein"/>
    <property type="match status" value="1"/>
</dbReference>
<dbReference type="NCBIfam" id="TIGR00835">
    <property type="entry name" value="agcS"/>
    <property type="match status" value="1"/>
</dbReference>
<dbReference type="STRING" id="565045.NOR51B_1331"/>
<organism evidence="11 12">
    <name type="scientific">Luminiphilus syltensis NOR5-1B</name>
    <dbReference type="NCBI Taxonomy" id="565045"/>
    <lineage>
        <taxon>Bacteria</taxon>
        <taxon>Pseudomonadati</taxon>
        <taxon>Pseudomonadota</taxon>
        <taxon>Gammaproteobacteria</taxon>
        <taxon>Cellvibrionales</taxon>
        <taxon>Halieaceae</taxon>
        <taxon>Luminiphilus</taxon>
    </lineage>
</organism>
<dbReference type="AlphaFoldDB" id="B8KQL6"/>
<evidence type="ECO:0000256" key="6">
    <source>
        <dbReference type="ARBA" id="ARBA00022847"/>
    </source>
</evidence>
<evidence type="ECO:0000256" key="8">
    <source>
        <dbReference type="ARBA" id="ARBA00023136"/>
    </source>
</evidence>
<dbReference type="GO" id="GO:0005283">
    <property type="term" value="F:amino acid:sodium symporter activity"/>
    <property type="evidence" value="ECO:0007669"/>
    <property type="project" value="InterPro"/>
</dbReference>
<feature type="transmembrane region" description="Helical" evidence="9">
    <location>
        <begin position="295"/>
        <end position="317"/>
    </location>
</feature>
<keyword evidence="9" id="KW-0997">Cell inner membrane</keyword>
<evidence type="ECO:0000256" key="3">
    <source>
        <dbReference type="ARBA" id="ARBA00022448"/>
    </source>
</evidence>
<feature type="transmembrane region" description="Helical" evidence="9">
    <location>
        <begin position="374"/>
        <end position="395"/>
    </location>
</feature>
<evidence type="ECO:0000256" key="10">
    <source>
        <dbReference type="SAM" id="MobiDB-lite"/>
    </source>
</evidence>
<dbReference type="RefSeq" id="WP_009020132.1">
    <property type="nucleotide sequence ID" value="NZ_DS999411.1"/>
</dbReference>
<keyword evidence="12" id="KW-1185">Reference proteome</keyword>
<keyword evidence="7 9" id="KW-1133">Transmembrane helix</keyword>
<keyword evidence="6 9" id="KW-0769">Symport</keyword>
<feature type="transmembrane region" description="Helical" evidence="9">
    <location>
        <begin position="91"/>
        <end position="114"/>
    </location>
</feature>
<dbReference type="PROSITE" id="PS00873">
    <property type="entry name" value="NA_ALANINE_SYMP"/>
    <property type="match status" value="1"/>
</dbReference>
<comment type="similarity">
    <text evidence="2 9">Belongs to the alanine or glycine:cation symporter (AGCS) (TC 2.A.25) family.</text>
</comment>
<dbReference type="PANTHER" id="PTHR30330">
    <property type="entry name" value="AGSS FAMILY TRANSPORTER, SODIUM-ALANINE"/>
    <property type="match status" value="1"/>
</dbReference>
<dbReference type="InterPro" id="IPR001463">
    <property type="entry name" value="Na/Ala_symport"/>
</dbReference>
<evidence type="ECO:0000256" key="9">
    <source>
        <dbReference type="RuleBase" id="RU363064"/>
    </source>
</evidence>
<protein>
    <submittedName>
        <fullName evidence="11">Amino acid carrier protein</fullName>
    </submittedName>
</protein>
<feature type="transmembrane region" description="Helical" evidence="9">
    <location>
        <begin position="401"/>
        <end position="421"/>
    </location>
</feature>
<feature type="transmembrane region" description="Helical" evidence="9">
    <location>
        <begin position="61"/>
        <end position="85"/>
    </location>
</feature>
<reference evidence="12" key="1">
    <citation type="journal article" date="2013" name="BMC Microbiol.">
        <title>Taxonomy and evolution of bacteriochlorophyll a-containing members of the OM60/NOR5 clade of marine gammaproteobacteria: description of Luminiphilus syltensis gen. nov., sp. nov., reclassification of Haliea rubra as Pseudohaliea rubra gen. nov., comb. nov., and emendation of Chromatocurvus halotolerans.</title>
        <authorList>
            <person name="Spring S."/>
            <person name="Riedel T."/>
            <person name="Sproer C."/>
            <person name="Yan S."/>
            <person name="Harder J."/>
            <person name="Fuchs B.M."/>
        </authorList>
    </citation>
    <scope>NUCLEOTIDE SEQUENCE [LARGE SCALE GENOMIC DNA]</scope>
    <source>
        <strain evidence="12">NOR51-B</strain>
    </source>
</reference>
<dbReference type="Gene3D" id="1.20.1740.10">
    <property type="entry name" value="Amino acid/polyamine transporter I"/>
    <property type="match status" value="1"/>
</dbReference>
<feature type="region of interest" description="Disordered" evidence="10">
    <location>
        <begin position="449"/>
        <end position="471"/>
    </location>
</feature>
<feature type="transmembrane region" description="Helical" evidence="9">
    <location>
        <begin position="231"/>
        <end position="254"/>
    </location>
</feature>
<evidence type="ECO:0000256" key="1">
    <source>
        <dbReference type="ARBA" id="ARBA00004651"/>
    </source>
</evidence>
<evidence type="ECO:0000313" key="11">
    <source>
        <dbReference type="EMBL" id="EED35386.1"/>
    </source>
</evidence>
<gene>
    <name evidence="11" type="ORF">NOR51B_1331</name>
</gene>
<dbReference type="EMBL" id="DS999411">
    <property type="protein sequence ID" value="EED35386.1"/>
    <property type="molecule type" value="Genomic_DNA"/>
</dbReference>
<keyword evidence="5 9" id="KW-0812">Transmembrane</keyword>
<feature type="transmembrane region" description="Helical" evidence="9">
    <location>
        <begin position="204"/>
        <end position="225"/>
    </location>
</feature>
<dbReference type="eggNOG" id="COG1115">
    <property type="taxonomic scope" value="Bacteria"/>
</dbReference>
<feature type="transmembrane region" description="Helical" evidence="9">
    <location>
        <begin position="7"/>
        <end position="25"/>
    </location>
</feature>
<evidence type="ECO:0000313" key="12">
    <source>
        <dbReference type="Proteomes" id="UP000004699"/>
    </source>
</evidence>
<feature type="transmembrane region" description="Helical" evidence="9">
    <location>
        <begin position="337"/>
        <end position="362"/>
    </location>
</feature>
<feature type="transmembrane region" description="Helical" evidence="9">
    <location>
        <begin position="135"/>
        <end position="156"/>
    </location>
</feature>
<dbReference type="Pfam" id="PF01235">
    <property type="entry name" value="Na_Ala_symp"/>
    <property type="match status" value="1"/>
</dbReference>
<dbReference type="OrthoDB" id="9806926at2"/>
<proteinExistence type="inferred from homology"/>
<evidence type="ECO:0000256" key="2">
    <source>
        <dbReference type="ARBA" id="ARBA00009261"/>
    </source>
</evidence>
<evidence type="ECO:0000256" key="7">
    <source>
        <dbReference type="ARBA" id="ARBA00022989"/>
    </source>
</evidence>
<dbReference type="GO" id="GO:0005886">
    <property type="term" value="C:plasma membrane"/>
    <property type="evidence" value="ECO:0007669"/>
    <property type="project" value="UniProtKB-SubCell"/>
</dbReference>
<feature type="transmembrane region" description="Helical" evidence="9">
    <location>
        <begin position="176"/>
        <end position="195"/>
    </location>
</feature>
<keyword evidence="8 9" id="KW-0472">Membrane</keyword>
<dbReference type="HOGENOM" id="CLU_024867_0_1_6"/>
<dbReference type="PRINTS" id="PR00175">
    <property type="entry name" value="NAALASMPORT"/>
</dbReference>